<gene>
    <name evidence="1" type="ORF">AAG570_011406</name>
</gene>
<keyword evidence="2" id="KW-1185">Reference proteome</keyword>
<dbReference type="EMBL" id="JBFDAA010000006">
    <property type="protein sequence ID" value="KAL1131794.1"/>
    <property type="molecule type" value="Genomic_DNA"/>
</dbReference>
<proteinExistence type="predicted"/>
<protein>
    <submittedName>
        <fullName evidence="1">Uncharacterized protein</fullName>
    </submittedName>
</protein>
<dbReference type="AlphaFoldDB" id="A0ABD0YMQ4"/>
<dbReference type="Proteomes" id="UP001558652">
    <property type="component" value="Unassembled WGS sequence"/>
</dbReference>
<name>A0ABD0YMQ4_9HEMI</name>
<sequence length="190" mass="21967">MPKLDLGELKENDLSGKDEDGTTAIAIWIAEMHANLHNHNKPTYLMDKMLVNASGEMSNTSVVLDGKKFLFLLFSSLRNDTEWEYKVIDEFYEECRTLKPIVEVIYVPLDMCDEEFQTALRKYHSKWWAFQLSDRHTIRTLTSCYGVEDWFSIPILFRTIVVAISGGCVVSTNPINDIYKYGLHALKMWS</sequence>
<dbReference type="Gene3D" id="3.40.30.10">
    <property type="entry name" value="Glutaredoxin"/>
    <property type="match status" value="1"/>
</dbReference>
<comment type="caution">
    <text evidence="1">The sequence shown here is derived from an EMBL/GenBank/DDBJ whole genome shotgun (WGS) entry which is preliminary data.</text>
</comment>
<organism evidence="1 2">
    <name type="scientific">Ranatra chinensis</name>
    <dbReference type="NCBI Taxonomy" id="642074"/>
    <lineage>
        <taxon>Eukaryota</taxon>
        <taxon>Metazoa</taxon>
        <taxon>Ecdysozoa</taxon>
        <taxon>Arthropoda</taxon>
        <taxon>Hexapoda</taxon>
        <taxon>Insecta</taxon>
        <taxon>Pterygota</taxon>
        <taxon>Neoptera</taxon>
        <taxon>Paraneoptera</taxon>
        <taxon>Hemiptera</taxon>
        <taxon>Heteroptera</taxon>
        <taxon>Panheteroptera</taxon>
        <taxon>Nepomorpha</taxon>
        <taxon>Nepidae</taxon>
        <taxon>Ranatrinae</taxon>
        <taxon>Ranatra</taxon>
    </lineage>
</organism>
<reference evidence="1 2" key="1">
    <citation type="submission" date="2024-07" db="EMBL/GenBank/DDBJ databases">
        <title>Chromosome-level genome assembly of the water stick insect Ranatra chinensis (Heteroptera: Nepidae).</title>
        <authorList>
            <person name="Liu X."/>
        </authorList>
    </citation>
    <scope>NUCLEOTIDE SEQUENCE [LARGE SCALE GENOMIC DNA]</scope>
    <source>
        <strain evidence="1">Cailab_2021Rc</strain>
        <tissue evidence="1">Muscle</tissue>
    </source>
</reference>
<evidence type="ECO:0000313" key="2">
    <source>
        <dbReference type="Proteomes" id="UP001558652"/>
    </source>
</evidence>
<accession>A0ABD0YMQ4</accession>
<evidence type="ECO:0000313" key="1">
    <source>
        <dbReference type="EMBL" id="KAL1131794.1"/>
    </source>
</evidence>